<dbReference type="CDD" id="cd04301">
    <property type="entry name" value="NAT_SF"/>
    <property type="match status" value="1"/>
</dbReference>
<comment type="caution">
    <text evidence="2">The sequence shown here is derived from an EMBL/GenBank/DDBJ whole genome shotgun (WGS) entry which is preliminary data.</text>
</comment>
<evidence type="ECO:0000259" key="1">
    <source>
        <dbReference type="PROSITE" id="PS51186"/>
    </source>
</evidence>
<dbReference type="InterPro" id="IPR000182">
    <property type="entry name" value="GNAT_dom"/>
</dbReference>
<protein>
    <submittedName>
        <fullName evidence="2">Cyclic nucleotide-binding protein</fullName>
    </submittedName>
</protein>
<proteinExistence type="predicted"/>
<evidence type="ECO:0000313" key="2">
    <source>
        <dbReference type="EMBL" id="ONF73603.1"/>
    </source>
</evidence>
<dbReference type="EMBL" id="LQMT02000007">
    <property type="protein sequence ID" value="ONF73603.1"/>
    <property type="molecule type" value="Genomic_DNA"/>
</dbReference>
<feature type="domain" description="N-acetyltransferase" evidence="1">
    <location>
        <begin position="25"/>
        <end position="183"/>
    </location>
</feature>
<dbReference type="SUPFAM" id="SSF55729">
    <property type="entry name" value="Acyl-CoA N-acyltransferases (Nat)"/>
    <property type="match status" value="1"/>
</dbReference>
<dbReference type="Proteomes" id="UP000076660">
    <property type="component" value="Unassembled WGS sequence"/>
</dbReference>
<reference evidence="2 3" key="1">
    <citation type="submission" date="2016-12" db="EMBL/GenBank/DDBJ databases">
        <title>Amycolatopsis keratiniphila subsp. keratiniphila genome sequencing and assembly.</title>
        <authorList>
            <person name="Mayilraj S."/>
            <person name="Kaur N."/>
        </authorList>
    </citation>
    <scope>NUCLEOTIDE SEQUENCE [LARGE SCALE GENOMIC DNA]</scope>
    <source>
        <strain evidence="2 3">DSM 44409</strain>
    </source>
</reference>
<dbReference type="AlphaFoldDB" id="A0A1W2M184"/>
<gene>
    <name evidence="2" type="ORF">AVR91_0205665</name>
</gene>
<accession>A0A1W2M184</accession>
<dbReference type="Gene3D" id="3.40.630.30">
    <property type="match status" value="1"/>
</dbReference>
<dbReference type="InterPro" id="IPR016181">
    <property type="entry name" value="Acyl_CoA_acyltransferase"/>
</dbReference>
<dbReference type="OrthoDB" id="3637113at2"/>
<sequence>MNGRSTRDADVDETAKVTLRDGRTVSVRRLTSADAAELGEAIRHADAGTLHGRFCGPPPKVTPRLLEHLTELDFHRRYALVAREPDGHGVAVARYEATQDPGVAEIAVAVDPRWRRAGVASALIRRLAVAALRNGFDRFTVTYLADNRPVADLLDETHVKRVISQGIAEATVPLEQSPERTER</sequence>
<dbReference type="PROSITE" id="PS51186">
    <property type="entry name" value="GNAT"/>
    <property type="match status" value="1"/>
</dbReference>
<organism evidence="2 3">
    <name type="scientific">Amycolatopsis keratiniphila subsp. keratiniphila</name>
    <dbReference type="NCBI Taxonomy" id="227715"/>
    <lineage>
        <taxon>Bacteria</taxon>
        <taxon>Bacillati</taxon>
        <taxon>Actinomycetota</taxon>
        <taxon>Actinomycetes</taxon>
        <taxon>Pseudonocardiales</taxon>
        <taxon>Pseudonocardiaceae</taxon>
        <taxon>Amycolatopsis</taxon>
        <taxon>Amycolatopsis japonica group</taxon>
    </lineage>
</organism>
<dbReference type="GO" id="GO:0016747">
    <property type="term" value="F:acyltransferase activity, transferring groups other than amino-acyl groups"/>
    <property type="evidence" value="ECO:0007669"/>
    <property type="project" value="InterPro"/>
</dbReference>
<dbReference type="Pfam" id="PF00583">
    <property type="entry name" value="Acetyltransf_1"/>
    <property type="match status" value="1"/>
</dbReference>
<name>A0A1W2M184_9PSEU</name>
<evidence type="ECO:0000313" key="3">
    <source>
        <dbReference type="Proteomes" id="UP000076660"/>
    </source>
</evidence>
<dbReference type="RefSeq" id="WP_063271459.1">
    <property type="nucleotide sequence ID" value="NZ_LQMT02000007.1"/>
</dbReference>